<accession>A0A7Y9ZGK2</accession>
<organism evidence="3 4">
    <name type="scientific">Nocardioides aromaticivorans</name>
    <dbReference type="NCBI Taxonomy" id="200618"/>
    <lineage>
        <taxon>Bacteria</taxon>
        <taxon>Bacillati</taxon>
        <taxon>Actinomycetota</taxon>
        <taxon>Actinomycetes</taxon>
        <taxon>Propionibacteriales</taxon>
        <taxon>Nocardioidaceae</taxon>
        <taxon>Nocardioides</taxon>
    </lineage>
</organism>
<proteinExistence type="predicted"/>
<reference evidence="3 4" key="1">
    <citation type="submission" date="2020-07" db="EMBL/GenBank/DDBJ databases">
        <title>Sequencing the genomes of 1000 actinobacteria strains.</title>
        <authorList>
            <person name="Klenk H.-P."/>
        </authorList>
    </citation>
    <scope>NUCLEOTIDE SEQUENCE [LARGE SCALE GENOMIC DNA]</scope>
    <source>
        <strain evidence="3 4">DSM 15131</strain>
    </source>
</reference>
<feature type="region of interest" description="Disordered" evidence="1">
    <location>
        <begin position="206"/>
        <end position="241"/>
    </location>
</feature>
<comment type="caution">
    <text evidence="3">The sequence shown here is derived from an EMBL/GenBank/DDBJ whole genome shotgun (WGS) entry which is preliminary data.</text>
</comment>
<dbReference type="AlphaFoldDB" id="A0A7Y9ZGK2"/>
<evidence type="ECO:0000313" key="3">
    <source>
        <dbReference type="EMBL" id="NYI44586.1"/>
    </source>
</evidence>
<protein>
    <submittedName>
        <fullName evidence="3">LPXTG-motif cell wall-anchored protein</fullName>
    </submittedName>
</protein>
<feature type="region of interest" description="Disordered" evidence="1">
    <location>
        <begin position="325"/>
        <end position="371"/>
    </location>
</feature>
<sequence length="436" mass="44896">MSQRHLPRLVLAPIALATAAVIGFGPGASAASADEATCGQPAVPAVYDTVEHPAVITAVPAVTHPEWRWQRSVATTESAFAALVQPARGTWTWSRTVDVLEREFVWTVIDRAHVPAVPEAGHVETRVVTPAVVRTLWEYVQQKTGNTRWEAEGWNAGDNGKGWEWTGATDVVVVTPAVTAQVWVVDRSAVAEVTELSHQETAWVVDGATPPAGSSATGATRLTAGSPESVELPDGETPAGAGWTRGAWTETAAAVTDLVWVPQGATAPDGYDATGATRAGAPVHEETGATSATAPDGDGWEKVPGSETTVVDAEAHDRVDAEAWTEQVLVSPEVPATDDCPEEPTDGGDGGEVGGEDDGAEEPTGDDLLDGDVVVDQTEGEVGGIATTATTATGGSADVLPATGNGTQPWLLGLGAASVVAGAALVRGRREPVRAD</sequence>
<gene>
    <name evidence="3" type="ORF">BJ993_001666</name>
</gene>
<feature type="signal peptide" evidence="2">
    <location>
        <begin position="1"/>
        <end position="30"/>
    </location>
</feature>
<keyword evidence="2" id="KW-0732">Signal</keyword>
<dbReference type="RefSeq" id="WP_179648398.1">
    <property type="nucleotide sequence ID" value="NZ_JACBZM010000001.1"/>
</dbReference>
<name>A0A7Y9ZGK2_9ACTN</name>
<dbReference type="Proteomes" id="UP000562045">
    <property type="component" value="Unassembled WGS sequence"/>
</dbReference>
<dbReference type="EMBL" id="JACBZM010000001">
    <property type="protein sequence ID" value="NYI44586.1"/>
    <property type="molecule type" value="Genomic_DNA"/>
</dbReference>
<evidence type="ECO:0000256" key="2">
    <source>
        <dbReference type="SAM" id="SignalP"/>
    </source>
</evidence>
<dbReference type="NCBIfam" id="TIGR01167">
    <property type="entry name" value="LPXTG_anchor"/>
    <property type="match status" value="1"/>
</dbReference>
<evidence type="ECO:0000256" key="1">
    <source>
        <dbReference type="SAM" id="MobiDB-lite"/>
    </source>
</evidence>
<feature type="chain" id="PRO_5031449766" evidence="2">
    <location>
        <begin position="31"/>
        <end position="436"/>
    </location>
</feature>
<feature type="compositionally biased region" description="Acidic residues" evidence="1">
    <location>
        <begin position="354"/>
        <end position="370"/>
    </location>
</feature>
<evidence type="ECO:0000313" key="4">
    <source>
        <dbReference type="Proteomes" id="UP000562045"/>
    </source>
</evidence>
<feature type="region of interest" description="Disordered" evidence="1">
    <location>
        <begin position="282"/>
        <end position="305"/>
    </location>
</feature>